<dbReference type="SUPFAM" id="SSF158499">
    <property type="entry name" value="DnaD domain-like"/>
    <property type="match status" value="1"/>
</dbReference>
<evidence type="ECO:0000259" key="3">
    <source>
        <dbReference type="Pfam" id="PF07261"/>
    </source>
</evidence>
<comment type="similarity">
    <text evidence="1">Belongs to the DnaB/DnaD family.</text>
</comment>
<sequence>MPFGNETRDIHKEKEIEKQNRGGGRGKAQNAYTVYEQNFGIIKPIVRESFLAWCHDLGDELVIEGIQLAVQKGGRTYSYLEAILKEWVQAGVTTLEQVTNYEKQKKRSQSTRFFVKNKSKNRAMLDEIRREMQS</sequence>
<feature type="compositionally biased region" description="Basic and acidic residues" evidence="2">
    <location>
        <begin position="1"/>
        <end position="20"/>
    </location>
</feature>
<comment type="caution">
    <text evidence="4">The sequence shown here is derived from an EMBL/GenBank/DDBJ whole genome shotgun (WGS) entry which is preliminary data.</text>
</comment>
<dbReference type="Gene3D" id="1.10.10.630">
    <property type="entry name" value="DnaD domain-like"/>
    <property type="match status" value="1"/>
</dbReference>
<evidence type="ECO:0000256" key="2">
    <source>
        <dbReference type="SAM" id="MobiDB-lite"/>
    </source>
</evidence>
<dbReference type="InterPro" id="IPR053162">
    <property type="entry name" value="DnaD"/>
</dbReference>
<dbReference type="Proteomes" id="UP001235343">
    <property type="component" value="Unassembled WGS sequence"/>
</dbReference>
<dbReference type="PANTHER" id="PTHR37293">
    <property type="entry name" value="PHAGE REPLICATION PROTEIN-RELATED"/>
    <property type="match status" value="1"/>
</dbReference>
<organism evidence="4 5">
    <name type="scientific">Aquibacillus rhizosphaerae</name>
    <dbReference type="NCBI Taxonomy" id="3051431"/>
    <lineage>
        <taxon>Bacteria</taxon>
        <taxon>Bacillati</taxon>
        <taxon>Bacillota</taxon>
        <taxon>Bacilli</taxon>
        <taxon>Bacillales</taxon>
        <taxon>Bacillaceae</taxon>
        <taxon>Aquibacillus</taxon>
    </lineage>
</organism>
<dbReference type="Pfam" id="PF07261">
    <property type="entry name" value="DnaB_2"/>
    <property type="match status" value="1"/>
</dbReference>
<dbReference type="InterPro" id="IPR006343">
    <property type="entry name" value="DnaB/C_C"/>
</dbReference>
<reference evidence="4 5" key="1">
    <citation type="submission" date="2023-06" db="EMBL/GenBank/DDBJ databases">
        <title>Aquibacillus rhizosphaerae LR5S19.</title>
        <authorList>
            <person name="Sun J.-Q."/>
        </authorList>
    </citation>
    <scope>NUCLEOTIDE SEQUENCE [LARGE SCALE GENOMIC DNA]</scope>
    <source>
        <strain evidence="4 5">LR5S19</strain>
    </source>
</reference>
<evidence type="ECO:0000313" key="5">
    <source>
        <dbReference type="Proteomes" id="UP001235343"/>
    </source>
</evidence>
<protein>
    <submittedName>
        <fullName evidence="4">DnaD domain protein</fullName>
    </submittedName>
</protein>
<proteinExistence type="inferred from homology"/>
<dbReference type="EMBL" id="JASTZU010000016">
    <property type="protein sequence ID" value="MDL4839498.1"/>
    <property type="molecule type" value="Genomic_DNA"/>
</dbReference>
<gene>
    <name evidence="4" type="ORF">QQS35_03360</name>
</gene>
<name>A0ABT7L101_9BACI</name>
<dbReference type="NCBIfam" id="TIGR01446">
    <property type="entry name" value="DnaD_dom"/>
    <property type="match status" value="1"/>
</dbReference>
<dbReference type="RefSeq" id="WP_285930369.1">
    <property type="nucleotide sequence ID" value="NZ_JASTZU010000016.1"/>
</dbReference>
<evidence type="ECO:0000313" key="4">
    <source>
        <dbReference type="EMBL" id="MDL4839498.1"/>
    </source>
</evidence>
<keyword evidence="5" id="KW-1185">Reference proteome</keyword>
<accession>A0ABT7L101</accession>
<evidence type="ECO:0000256" key="1">
    <source>
        <dbReference type="ARBA" id="ARBA00093462"/>
    </source>
</evidence>
<dbReference type="InterPro" id="IPR034829">
    <property type="entry name" value="DnaD-like_sf"/>
</dbReference>
<dbReference type="PANTHER" id="PTHR37293:SF5">
    <property type="entry name" value="DNA REPLICATION PROTEIN"/>
    <property type="match status" value="1"/>
</dbReference>
<feature type="region of interest" description="Disordered" evidence="2">
    <location>
        <begin position="1"/>
        <end position="27"/>
    </location>
</feature>
<feature type="domain" description="DnaB/C C-terminal" evidence="3">
    <location>
        <begin position="33"/>
        <end position="102"/>
    </location>
</feature>